<keyword evidence="1" id="KW-0732">Signal</keyword>
<feature type="chain" id="PRO_5020862749" evidence="1">
    <location>
        <begin position="22"/>
        <end position="253"/>
    </location>
</feature>
<dbReference type="Proteomes" id="UP000294555">
    <property type="component" value="Unassembled WGS sequence"/>
</dbReference>
<feature type="signal peptide" evidence="1">
    <location>
        <begin position="1"/>
        <end position="21"/>
    </location>
</feature>
<sequence>MFKRSLSMLAAGIVLSLSAQGAVQAQPVKNIVLVHGAFADASGWQAVTRILDKKGYNVSLVQEPETSLADDVAATQRVIHQQQGKTLLVGHSYGGFIISEAGQDPQVAGLVYIAAFQPEKGETLGALAGRIPQASKGITATPDHFLYLDPKVYHADFAADISASQAGFMARSQVMPAAAIFGTPAEQPAWKTKPSWTLVATQDRSINPDLERFMASRAKSQVVEVKGSHAVYISQPGKVAALIEKAANSLSDK</sequence>
<evidence type="ECO:0000256" key="1">
    <source>
        <dbReference type="SAM" id="SignalP"/>
    </source>
</evidence>
<dbReference type="Gene3D" id="3.40.50.1820">
    <property type="entry name" value="alpha/beta hydrolase"/>
    <property type="match status" value="1"/>
</dbReference>
<dbReference type="RefSeq" id="WP_132923518.1">
    <property type="nucleotide sequence ID" value="NZ_SJOI01000001.1"/>
</dbReference>
<evidence type="ECO:0000313" key="4">
    <source>
        <dbReference type="Proteomes" id="UP000294555"/>
    </source>
</evidence>
<protein>
    <submittedName>
        <fullName evidence="3">Pimeloyl-ACP methyl ester carboxylesterase</fullName>
    </submittedName>
</protein>
<proteinExistence type="predicted"/>
<dbReference type="OrthoDB" id="9814966at2"/>
<comment type="caution">
    <text evidence="3">The sequence shown here is derived from an EMBL/GenBank/DDBJ whole genome shotgun (WGS) entry which is preliminary data.</text>
</comment>
<organism evidence="3 4">
    <name type="scientific">Sodalis ligni</name>
    <dbReference type="NCBI Taxonomy" id="2697027"/>
    <lineage>
        <taxon>Bacteria</taxon>
        <taxon>Pseudomonadati</taxon>
        <taxon>Pseudomonadota</taxon>
        <taxon>Gammaproteobacteria</taxon>
        <taxon>Enterobacterales</taxon>
        <taxon>Bruguierivoracaceae</taxon>
        <taxon>Sodalis</taxon>
    </lineage>
</organism>
<dbReference type="Pfam" id="PF12697">
    <property type="entry name" value="Abhydrolase_6"/>
    <property type="match status" value="1"/>
</dbReference>
<dbReference type="AlphaFoldDB" id="A0A4R1NJ27"/>
<evidence type="ECO:0000259" key="2">
    <source>
        <dbReference type="Pfam" id="PF12697"/>
    </source>
</evidence>
<reference evidence="3 4" key="1">
    <citation type="submission" date="2019-02" db="EMBL/GenBank/DDBJ databases">
        <title>Investigation of anaerobic lignin degradation for improved lignocellulosic biofuels.</title>
        <authorList>
            <person name="Deangelis K."/>
        </authorList>
    </citation>
    <scope>NUCLEOTIDE SEQUENCE [LARGE SCALE GENOMIC DNA]</scope>
    <source>
        <strain evidence="3 4">159R</strain>
    </source>
</reference>
<gene>
    <name evidence="3" type="ORF">EZJ58_2893</name>
</gene>
<dbReference type="PANTHER" id="PTHR37017">
    <property type="entry name" value="AB HYDROLASE-1 DOMAIN-CONTAINING PROTEIN-RELATED"/>
    <property type="match status" value="1"/>
</dbReference>
<dbReference type="InterPro" id="IPR000073">
    <property type="entry name" value="AB_hydrolase_1"/>
</dbReference>
<keyword evidence="4" id="KW-1185">Reference proteome</keyword>
<evidence type="ECO:0000313" key="3">
    <source>
        <dbReference type="EMBL" id="TCL04756.1"/>
    </source>
</evidence>
<accession>A0A4R1NJ27</accession>
<name>A0A4R1NJ27_9GAMM</name>
<dbReference type="InterPro" id="IPR029058">
    <property type="entry name" value="AB_hydrolase_fold"/>
</dbReference>
<dbReference type="SUPFAM" id="SSF53474">
    <property type="entry name" value="alpha/beta-Hydrolases"/>
    <property type="match status" value="1"/>
</dbReference>
<dbReference type="InterPro" id="IPR052897">
    <property type="entry name" value="Sec-Metab_Biosynth_Hydrolase"/>
</dbReference>
<dbReference type="EMBL" id="SJOI01000001">
    <property type="protein sequence ID" value="TCL04756.1"/>
    <property type="molecule type" value="Genomic_DNA"/>
</dbReference>
<dbReference type="PANTHER" id="PTHR37017:SF11">
    <property type="entry name" value="ESTERASE_LIPASE_THIOESTERASE DOMAIN-CONTAINING PROTEIN"/>
    <property type="match status" value="1"/>
</dbReference>
<feature type="domain" description="AB hydrolase-1" evidence="2">
    <location>
        <begin position="31"/>
        <end position="241"/>
    </location>
</feature>